<dbReference type="AlphaFoldDB" id="A0A937RUK4"/>
<reference evidence="2" key="1">
    <citation type="submission" date="2020-12" db="EMBL/GenBank/DDBJ databases">
        <title>Genomic characterization of non-nitrogen-fixing Frankia strains.</title>
        <authorList>
            <person name="Carlos-Shanley C."/>
            <person name="Guerra T."/>
            <person name="Hahn D."/>
        </authorList>
    </citation>
    <scope>NUCLEOTIDE SEQUENCE</scope>
    <source>
        <strain evidence="2">CN6</strain>
    </source>
</reference>
<evidence type="ECO:0000256" key="1">
    <source>
        <dbReference type="SAM" id="Phobius"/>
    </source>
</evidence>
<evidence type="ECO:0000313" key="2">
    <source>
        <dbReference type="EMBL" id="MBL7633594.1"/>
    </source>
</evidence>
<dbReference type="EMBL" id="JAEACQ010000389">
    <property type="protein sequence ID" value="MBL7633594.1"/>
    <property type="molecule type" value="Genomic_DNA"/>
</dbReference>
<gene>
    <name evidence="2" type="ORF">I7412_41870</name>
</gene>
<name>A0A937RUK4_9ACTN</name>
<comment type="caution">
    <text evidence="2">The sequence shown here is derived from an EMBL/GenBank/DDBJ whole genome shotgun (WGS) entry which is preliminary data.</text>
</comment>
<keyword evidence="1" id="KW-0812">Transmembrane</keyword>
<protein>
    <submittedName>
        <fullName evidence="2">Uncharacterized protein</fullName>
    </submittedName>
</protein>
<keyword evidence="1" id="KW-1133">Transmembrane helix</keyword>
<sequence length="52" mass="5715">MHVVTLLAETAHHSDSGYAPWLVAVLTFGSIILLGIVLTLMTLAERKRHPHP</sequence>
<dbReference type="Proteomes" id="UP000604475">
    <property type="component" value="Unassembled WGS sequence"/>
</dbReference>
<dbReference type="RefSeq" id="WP_203004817.1">
    <property type="nucleotide sequence ID" value="NZ_JADWYU010000201.1"/>
</dbReference>
<keyword evidence="1" id="KW-0472">Membrane</keyword>
<organism evidence="2 3">
    <name type="scientific">Frankia nepalensis</name>
    <dbReference type="NCBI Taxonomy" id="1836974"/>
    <lineage>
        <taxon>Bacteria</taxon>
        <taxon>Bacillati</taxon>
        <taxon>Actinomycetota</taxon>
        <taxon>Actinomycetes</taxon>
        <taxon>Frankiales</taxon>
        <taxon>Frankiaceae</taxon>
        <taxon>Frankia</taxon>
    </lineage>
</organism>
<accession>A0A937RUK4</accession>
<feature type="transmembrane region" description="Helical" evidence="1">
    <location>
        <begin position="20"/>
        <end position="44"/>
    </location>
</feature>
<proteinExistence type="predicted"/>
<keyword evidence="3" id="KW-1185">Reference proteome</keyword>
<evidence type="ECO:0000313" key="3">
    <source>
        <dbReference type="Proteomes" id="UP000604475"/>
    </source>
</evidence>